<dbReference type="EMBL" id="KZ502668">
    <property type="protein sequence ID" value="PKU74671.1"/>
    <property type="molecule type" value="Genomic_DNA"/>
</dbReference>
<gene>
    <name evidence="1" type="ORF">MA16_Dca004862</name>
</gene>
<organism evidence="1 2">
    <name type="scientific">Dendrobium catenatum</name>
    <dbReference type="NCBI Taxonomy" id="906689"/>
    <lineage>
        <taxon>Eukaryota</taxon>
        <taxon>Viridiplantae</taxon>
        <taxon>Streptophyta</taxon>
        <taxon>Embryophyta</taxon>
        <taxon>Tracheophyta</taxon>
        <taxon>Spermatophyta</taxon>
        <taxon>Magnoliopsida</taxon>
        <taxon>Liliopsida</taxon>
        <taxon>Asparagales</taxon>
        <taxon>Orchidaceae</taxon>
        <taxon>Epidendroideae</taxon>
        <taxon>Malaxideae</taxon>
        <taxon>Dendrobiinae</taxon>
        <taxon>Dendrobium</taxon>
    </lineage>
</organism>
<dbReference type="AlphaFoldDB" id="A0A2I0WG90"/>
<evidence type="ECO:0000313" key="1">
    <source>
        <dbReference type="EMBL" id="PKU74671.1"/>
    </source>
</evidence>
<name>A0A2I0WG90_9ASPA</name>
<accession>A0A2I0WG90</accession>
<sequence length="294" mass="32727">MASSFRAGTWGCKVCHRWPKLLNDAADEVVVINDSAVVNLKGENSLTDFPLEKLQLSAEAVSTEKSVEETSGPFASPKAFFGENISELPSCVIISSVPKANCFSPSLRRSTLVGQKMAGFNCRSRLAELLLQICAHSELASICHTVRSQSICRTLEQSSFQDDGNSFAFLLLLVAYDQGIIITHHFYKDGTSDLCMLNRDRAILWGDYFVRIPDGRIIRYRLGAELDTKRGEWRASVVAIELHFCRHSVTDEQSHCSLSSFLSLYRTQSEKGAKETMMISGQNDVPMKMNHGTF</sequence>
<evidence type="ECO:0000313" key="2">
    <source>
        <dbReference type="Proteomes" id="UP000233837"/>
    </source>
</evidence>
<reference evidence="1 2" key="1">
    <citation type="journal article" date="2016" name="Sci. Rep.">
        <title>The Dendrobium catenatum Lindl. genome sequence provides insights into polysaccharide synthase, floral development and adaptive evolution.</title>
        <authorList>
            <person name="Zhang G.Q."/>
            <person name="Xu Q."/>
            <person name="Bian C."/>
            <person name="Tsai W.C."/>
            <person name="Yeh C.M."/>
            <person name="Liu K.W."/>
            <person name="Yoshida K."/>
            <person name="Zhang L.S."/>
            <person name="Chang S.B."/>
            <person name="Chen F."/>
            <person name="Shi Y."/>
            <person name="Su Y.Y."/>
            <person name="Zhang Y.Q."/>
            <person name="Chen L.J."/>
            <person name="Yin Y."/>
            <person name="Lin M."/>
            <person name="Huang H."/>
            <person name="Deng H."/>
            <person name="Wang Z.W."/>
            <person name="Zhu S.L."/>
            <person name="Zhao X."/>
            <person name="Deng C."/>
            <person name="Niu S.C."/>
            <person name="Huang J."/>
            <person name="Wang M."/>
            <person name="Liu G.H."/>
            <person name="Yang H.J."/>
            <person name="Xiao X.J."/>
            <person name="Hsiao Y.Y."/>
            <person name="Wu W.L."/>
            <person name="Chen Y.Y."/>
            <person name="Mitsuda N."/>
            <person name="Ohme-Takagi M."/>
            <person name="Luo Y.B."/>
            <person name="Van de Peer Y."/>
            <person name="Liu Z.J."/>
        </authorList>
    </citation>
    <scope>NUCLEOTIDE SEQUENCE [LARGE SCALE GENOMIC DNA]</scope>
    <source>
        <tissue evidence="1">The whole plant</tissue>
    </source>
</reference>
<protein>
    <submittedName>
        <fullName evidence="1">Uncharacterized protein</fullName>
    </submittedName>
</protein>
<reference evidence="1 2" key="2">
    <citation type="journal article" date="2017" name="Nature">
        <title>The Apostasia genome and the evolution of orchids.</title>
        <authorList>
            <person name="Zhang G.Q."/>
            <person name="Liu K.W."/>
            <person name="Li Z."/>
            <person name="Lohaus R."/>
            <person name="Hsiao Y.Y."/>
            <person name="Niu S.C."/>
            <person name="Wang J.Y."/>
            <person name="Lin Y.C."/>
            <person name="Xu Q."/>
            <person name="Chen L.J."/>
            <person name="Yoshida K."/>
            <person name="Fujiwara S."/>
            <person name="Wang Z.W."/>
            <person name="Zhang Y.Q."/>
            <person name="Mitsuda N."/>
            <person name="Wang M."/>
            <person name="Liu G.H."/>
            <person name="Pecoraro L."/>
            <person name="Huang H.X."/>
            <person name="Xiao X.J."/>
            <person name="Lin M."/>
            <person name="Wu X.Y."/>
            <person name="Wu W.L."/>
            <person name="Chen Y.Y."/>
            <person name="Chang S.B."/>
            <person name="Sakamoto S."/>
            <person name="Ohme-Takagi M."/>
            <person name="Yagi M."/>
            <person name="Zeng S.J."/>
            <person name="Shen C.Y."/>
            <person name="Yeh C.M."/>
            <person name="Luo Y.B."/>
            <person name="Tsai W.C."/>
            <person name="Van de Peer Y."/>
            <person name="Liu Z.J."/>
        </authorList>
    </citation>
    <scope>NUCLEOTIDE SEQUENCE [LARGE SCALE GENOMIC DNA]</scope>
    <source>
        <tissue evidence="1">The whole plant</tissue>
    </source>
</reference>
<proteinExistence type="predicted"/>
<dbReference type="Proteomes" id="UP000233837">
    <property type="component" value="Unassembled WGS sequence"/>
</dbReference>
<keyword evidence="2" id="KW-1185">Reference proteome</keyword>